<reference evidence="3" key="1">
    <citation type="journal article" date="2019" name="Int. J. Syst. Evol. Microbiol.">
        <title>The Global Catalogue of Microorganisms (GCM) 10K type strain sequencing project: providing services to taxonomists for standard genome sequencing and annotation.</title>
        <authorList>
            <consortium name="The Broad Institute Genomics Platform"/>
            <consortium name="The Broad Institute Genome Sequencing Center for Infectious Disease"/>
            <person name="Wu L."/>
            <person name="Ma J."/>
        </authorList>
    </citation>
    <scope>NUCLEOTIDE SEQUENCE [LARGE SCALE GENOMIC DNA]</scope>
    <source>
        <strain evidence="3">CGMCC 4.7371</strain>
    </source>
</reference>
<organism evidence="2 3">
    <name type="scientific">Nocardioides phosphati</name>
    <dbReference type="NCBI Taxonomy" id="1867775"/>
    <lineage>
        <taxon>Bacteria</taxon>
        <taxon>Bacillati</taxon>
        <taxon>Actinomycetota</taxon>
        <taxon>Actinomycetes</taxon>
        <taxon>Propionibacteriales</taxon>
        <taxon>Nocardioidaceae</taxon>
        <taxon>Nocardioides</taxon>
    </lineage>
</organism>
<protein>
    <submittedName>
        <fullName evidence="2">Uncharacterized protein</fullName>
    </submittedName>
</protein>
<evidence type="ECO:0000313" key="2">
    <source>
        <dbReference type="EMBL" id="GGO90558.1"/>
    </source>
</evidence>
<evidence type="ECO:0000256" key="1">
    <source>
        <dbReference type="SAM" id="MobiDB-lite"/>
    </source>
</evidence>
<comment type="caution">
    <text evidence="2">The sequence shown here is derived from an EMBL/GenBank/DDBJ whole genome shotgun (WGS) entry which is preliminary data.</text>
</comment>
<name>A0ABQ2NAF7_9ACTN</name>
<proteinExistence type="predicted"/>
<gene>
    <name evidence="2" type="ORF">GCM10011584_22630</name>
</gene>
<dbReference type="EMBL" id="BMNI01000005">
    <property type="protein sequence ID" value="GGO90558.1"/>
    <property type="molecule type" value="Genomic_DNA"/>
</dbReference>
<dbReference type="Proteomes" id="UP000655410">
    <property type="component" value="Unassembled WGS sequence"/>
</dbReference>
<feature type="region of interest" description="Disordered" evidence="1">
    <location>
        <begin position="30"/>
        <end position="49"/>
    </location>
</feature>
<dbReference type="RefSeq" id="WP_188784126.1">
    <property type="nucleotide sequence ID" value="NZ_BMNI01000005.1"/>
</dbReference>
<sequence>MVQRTAGRTALLVAASAAVVGVLAVGTIAGTPSAPRPGDAPMSANPTPRSQAALFSCPSQHPVFTRHAPPIMDIQEERAKAHAVEQASGTGWSVAFAQPTRLGVFAFVDGDLEAARPVLTGLGATHVYRRDMGPEFGDGHDEDALVDQAMQWALEKPMQDVRRALRRLPKDGELAYWDAAGAIFVQWKSPLPPQVAALAELHRPDGVLVVVEETPYSPREIVAAQNRVFTRRHEKEVGARFVMAGACGDNSGVLLGVEPDSLRNRRSELQEKLARIAGMPVHVVPQAPIRGF</sequence>
<keyword evidence="3" id="KW-1185">Reference proteome</keyword>
<accession>A0ABQ2NAF7</accession>
<evidence type="ECO:0000313" key="3">
    <source>
        <dbReference type="Proteomes" id="UP000655410"/>
    </source>
</evidence>